<dbReference type="EMBL" id="JARTCD010000050">
    <property type="protein sequence ID" value="KAJ8655355.1"/>
    <property type="molecule type" value="Genomic_DNA"/>
</dbReference>
<evidence type="ECO:0000313" key="10">
    <source>
        <dbReference type="Proteomes" id="UP001234581"/>
    </source>
</evidence>
<dbReference type="Gene3D" id="3.40.250.10">
    <property type="entry name" value="Rhodanese-like domain"/>
    <property type="match status" value="1"/>
</dbReference>
<feature type="region of interest" description="Disordered" evidence="5">
    <location>
        <begin position="204"/>
        <end position="229"/>
    </location>
</feature>
<dbReference type="InterPro" id="IPR029021">
    <property type="entry name" value="Prot-tyrosine_phosphatase-like"/>
</dbReference>
<feature type="domain" description="Rhodanese" evidence="8">
    <location>
        <begin position="79"/>
        <end position="193"/>
    </location>
</feature>
<dbReference type="AlphaFoldDB" id="A0AAD7XUV5"/>
<evidence type="ECO:0000256" key="5">
    <source>
        <dbReference type="SAM" id="MobiDB-lite"/>
    </source>
</evidence>
<name>A0AAD7XUV5_9FUNG</name>
<feature type="region of interest" description="Disordered" evidence="5">
    <location>
        <begin position="250"/>
        <end position="300"/>
    </location>
</feature>
<evidence type="ECO:0000256" key="3">
    <source>
        <dbReference type="ARBA" id="ARBA00022801"/>
    </source>
</evidence>
<dbReference type="PANTHER" id="PTHR10159:SF530">
    <property type="entry name" value="DUAL SPECIFICITY PROTEIN PHOSPHATASE DDB_G0271350-RELATED"/>
    <property type="match status" value="1"/>
</dbReference>
<keyword evidence="3" id="KW-0378">Hydrolase</keyword>
<dbReference type="PANTHER" id="PTHR10159">
    <property type="entry name" value="DUAL SPECIFICITY PROTEIN PHOSPHATASE"/>
    <property type="match status" value="1"/>
</dbReference>
<dbReference type="InterPro" id="IPR001763">
    <property type="entry name" value="Rhodanese-like_dom"/>
</dbReference>
<dbReference type="PROSITE" id="PS50054">
    <property type="entry name" value="TYR_PHOSPHATASE_DUAL"/>
    <property type="match status" value="1"/>
</dbReference>
<dbReference type="InterPro" id="IPR000387">
    <property type="entry name" value="Tyr_Pase_dom"/>
</dbReference>
<dbReference type="Gene3D" id="3.90.190.10">
    <property type="entry name" value="Protein tyrosine phosphatase superfamily"/>
    <property type="match status" value="1"/>
</dbReference>
<dbReference type="Proteomes" id="UP001234581">
    <property type="component" value="Unassembled WGS sequence"/>
</dbReference>
<dbReference type="EC" id="3.1.3.48" evidence="2"/>
<proteinExistence type="inferred from homology"/>
<dbReference type="PROSITE" id="PS50206">
    <property type="entry name" value="RHODANESE_3"/>
    <property type="match status" value="1"/>
</dbReference>
<dbReference type="InterPro" id="IPR036873">
    <property type="entry name" value="Rhodanese-like_dom_sf"/>
</dbReference>
<gene>
    <name evidence="9" type="ORF">O0I10_009044</name>
</gene>
<dbReference type="SMART" id="SM00195">
    <property type="entry name" value="DSPc"/>
    <property type="match status" value="1"/>
</dbReference>
<protein>
    <recommendedName>
        <fullName evidence="2">protein-tyrosine-phosphatase</fullName>
        <ecNumber evidence="2">3.1.3.48</ecNumber>
    </recommendedName>
</protein>
<evidence type="ECO:0000259" key="7">
    <source>
        <dbReference type="PROSITE" id="PS50056"/>
    </source>
</evidence>
<keyword evidence="10" id="KW-1185">Reference proteome</keyword>
<reference evidence="9 10" key="1">
    <citation type="submission" date="2023-03" db="EMBL/GenBank/DDBJ databases">
        <title>Genome sequence of Lichtheimia ornata CBS 291.66.</title>
        <authorList>
            <person name="Mohabir J.T."/>
            <person name="Shea T.P."/>
            <person name="Kurbessoian T."/>
            <person name="Berby B."/>
            <person name="Fontaine J."/>
            <person name="Livny J."/>
            <person name="Gnirke A."/>
            <person name="Stajich J.E."/>
            <person name="Cuomo C.A."/>
        </authorList>
    </citation>
    <scope>NUCLEOTIDE SEQUENCE [LARGE SCALE GENOMIC DNA]</scope>
    <source>
        <strain evidence="9">CBS 291.66</strain>
    </source>
</reference>
<feature type="compositionally biased region" description="Low complexity" evidence="5">
    <location>
        <begin position="274"/>
        <end position="286"/>
    </location>
</feature>
<feature type="domain" description="Tyrosine-protein phosphatase" evidence="6">
    <location>
        <begin position="311"/>
        <end position="458"/>
    </location>
</feature>
<dbReference type="InterPro" id="IPR020422">
    <property type="entry name" value="TYR_PHOSPHATASE_DUAL_dom"/>
</dbReference>
<evidence type="ECO:0000256" key="1">
    <source>
        <dbReference type="ARBA" id="ARBA00008601"/>
    </source>
</evidence>
<evidence type="ECO:0000259" key="6">
    <source>
        <dbReference type="PROSITE" id="PS50054"/>
    </source>
</evidence>
<dbReference type="GO" id="GO:0004725">
    <property type="term" value="F:protein tyrosine phosphatase activity"/>
    <property type="evidence" value="ECO:0007669"/>
    <property type="project" value="UniProtKB-EC"/>
</dbReference>
<keyword evidence="4" id="KW-0904">Protein phosphatase</keyword>
<dbReference type="Pfam" id="PF00782">
    <property type="entry name" value="DSPc"/>
    <property type="match status" value="1"/>
</dbReference>
<feature type="domain" description="Tyrosine specific protein phosphatases" evidence="7">
    <location>
        <begin position="379"/>
        <end position="439"/>
    </location>
</feature>
<sequence>MYVCACGWEVSLWELAIKKANCFLILWTPLSLQDTLFMNSTATHPTDVLADAFNQQASLSPGPMLTPSQLVGMLQNHPTTPPPLLIDVRRYDDYERTHIRHSLNVSIPSLLVKRYQRGQIVSNFSLESFIATEEGKEYYEKWRGNVIVVYDADRIITDHAAMLLTVLKNDQRAVYGVEGGFEAIWAHDPWANYMVGPPLMQASKSARTTSRANHGNNDAPNDGSNTNVHRRSSLFSLDTSRLHHYNRVKASRHHHHQLPPPTQPRKLAFTSAPTDNNNNATTTNTNKQISRKDYEPSSTAIPAPCESSSFVISEIIPGFLFLGPEISDQEQLNKLLSHSIRRILNMAEECNDDVPGLKDKIRYFKLKARDTIAMENVEQTLREAVKVIDTAKEHHEPIYVHCKAGKSRSVAAILAYLVMTEHWSLKRAYQHVIKVRPSMSPNIGFVAELLKLEESIHGRTSNFATADWQSIDPCMPPSPESQQAIRKVRMAWSSS</sequence>
<dbReference type="SUPFAM" id="SSF52799">
    <property type="entry name" value="(Phosphotyrosine protein) phosphatases II"/>
    <property type="match status" value="1"/>
</dbReference>
<dbReference type="InterPro" id="IPR000340">
    <property type="entry name" value="Dual-sp_phosphatase_cat-dom"/>
</dbReference>
<dbReference type="GO" id="GO:0043409">
    <property type="term" value="P:negative regulation of MAPK cascade"/>
    <property type="evidence" value="ECO:0007669"/>
    <property type="project" value="TreeGrafter"/>
</dbReference>
<comment type="similarity">
    <text evidence="1">Belongs to the protein-tyrosine phosphatase family. Non-receptor class dual specificity subfamily.</text>
</comment>
<dbReference type="RefSeq" id="XP_058340268.1">
    <property type="nucleotide sequence ID" value="XM_058489042.1"/>
</dbReference>
<dbReference type="GeneID" id="83216451"/>
<evidence type="ECO:0000256" key="2">
    <source>
        <dbReference type="ARBA" id="ARBA00013064"/>
    </source>
</evidence>
<dbReference type="CDD" id="cd14498">
    <property type="entry name" value="DSP"/>
    <property type="match status" value="1"/>
</dbReference>
<accession>A0AAD7XUV5</accession>
<dbReference type="PROSITE" id="PS50056">
    <property type="entry name" value="TYR_PHOSPHATASE_2"/>
    <property type="match status" value="1"/>
</dbReference>
<evidence type="ECO:0000256" key="4">
    <source>
        <dbReference type="ARBA" id="ARBA00022912"/>
    </source>
</evidence>
<dbReference type="SUPFAM" id="SSF52821">
    <property type="entry name" value="Rhodanese/Cell cycle control phosphatase"/>
    <property type="match status" value="1"/>
</dbReference>
<dbReference type="GO" id="GO:0005737">
    <property type="term" value="C:cytoplasm"/>
    <property type="evidence" value="ECO:0007669"/>
    <property type="project" value="TreeGrafter"/>
</dbReference>
<evidence type="ECO:0000313" key="9">
    <source>
        <dbReference type="EMBL" id="KAJ8655355.1"/>
    </source>
</evidence>
<dbReference type="Pfam" id="PF00581">
    <property type="entry name" value="Rhodanese"/>
    <property type="match status" value="1"/>
</dbReference>
<organism evidence="9 10">
    <name type="scientific">Lichtheimia ornata</name>
    <dbReference type="NCBI Taxonomy" id="688661"/>
    <lineage>
        <taxon>Eukaryota</taxon>
        <taxon>Fungi</taxon>
        <taxon>Fungi incertae sedis</taxon>
        <taxon>Mucoromycota</taxon>
        <taxon>Mucoromycotina</taxon>
        <taxon>Mucoromycetes</taxon>
        <taxon>Mucorales</taxon>
        <taxon>Lichtheimiaceae</taxon>
        <taxon>Lichtheimia</taxon>
    </lineage>
</organism>
<evidence type="ECO:0000259" key="8">
    <source>
        <dbReference type="PROSITE" id="PS50206"/>
    </source>
</evidence>
<comment type="caution">
    <text evidence="9">The sequence shown here is derived from an EMBL/GenBank/DDBJ whole genome shotgun (WGS) entry which is preliminary data.</text>
</comment>